<organism evidence="3 4">
    <name type="scientific">Qipengyuania spongiae</name>
    <dbReference type="NCBI Taxonomy" id="2909673"/>
    <lineage>
        <taxon>Bacteria</taxon>
        <taxon>Pseudomonadati</taxon>
        <taxon>Pseudomonadota</taxon>
        <taxon>Alphaproteobacteria</taxon>
        <taxon>Sphingomonadales</taxon>
        <taxon>Erythrobacteraceae</taxon>
        <taxon>Qipengyuania</taxon>
    </lineage>
</organism>
<keyword evidence="4" id="KW-1185">Reference proteome</keyword>
<accession>A0ABY5SZY6</accession>
<dbReference type="RefSeq" id="WP_265560084.1">
    <property type="nucleotide sequence ID" value="NZ_CP092471.1"/>
</dbReference>
<evidence type="ECO:0000313" key="3">
    <source>
        <dbReference type="EMBL" id="UVI40103.1"/>
    </source>
</evidence>
<gene>
    <name evidence="3" type="ORF">L1F33_03860</name>
</gene>
<evidence type="ECO:0000313" key="4">
    <source>
        <dbReference type="Proteomes" id="UP001065265"/>
    </source>
</evidence>
<keyword evidence="2" id="KW-0732">Signal</keyword>
<dbReference type="Proteomes" id="UP001065265">
    <property type="component" value="Chromosome"/>
</dbReference>
<feature type="region of interest" description="Disordered" evidence="1">
    <location>
        <begin position="133"/>
        <end position="206"/>
    </location>
</feature>
<feature type="compositionally biased region" description="Low complexity" evidence="1">
    <location>
        <begin position="161"/>
        <end position="171"/>
    </location>
</feature>
<feature type="signal peptide" evidence="2">
    <location>
        <begin position="1"/>
        <end position="23"/>
    </location>
</feature>
<reference evidence="3" key="1">
    <citation type="submission" date="2022-02" db="EMBL/GenBank/DDBJ databases">
        <title>Qipengyuania spongiae sp. nov., isolated from marine sponge.</title>
        <authorList>
            <person name="Li Z."/>
            <person name="Zhang M."/>
        </authorList>
    </citation>
    <scope>NUCLEOTIDE SEQUENCE</scope>
    <source>
        <strain evidence="3">PHS-Z21</strain>
    </source>
</reference>
<name>A0ABY5SZY6_9SPHN</name>
<proteinExistence type="predicted"/>
<feature type="chain" id="PRO_5045858056" evidence="2">
    <location>
        <begin position="24"/>
        <end position="206"/>
    </location>
</feature>
<dbReference type="EMBL" id="CP092471">
    <property type="protein sequence ID" value="UVI40103.1"/>
    <property type="molecule type" value="Genomic_DNA"/>
</dbReference>
<sequence>MSRRMVALAGVLVAGSIPWPAMAQNAEPPERIDLTITQPSPRAEELRRQCEEKQQAASITGEIVVCAQTRDDADSAGWDKEAWEKRYAAETRGADPVNVDGPGIFQGPATIGGLCVPGLQKCPPPPALIIDVSALPQAPPGSDADRIARGLPPLGTDGAAPRPQEQPRPQQNDALRLPPPPDFDGMDPADRRTLSPAGSEAPAAPR</sequence>
<evidence type="ECO:0000256" key="2">
    <source>
        <dbReference type="SAM" id="SignalP"/>
    </source>
</evidence>
<evidence type="ECO:0000256" key="1">
    <source>
        <dbReference type="SAM" id="MobiDB-lite"/>
    </source>
</evidence>
<protein>
    <submittedName>
        <fullName evidence="3">Uncharacterized protein</fullName>
    </submittedName>
</protein>